<evidence type="ECO:0000259" key="6">
    <source>
        <dbReference type="Pfam" id="PF21258"/>
    </source>
</evidence>
<evidence type="ECO:0000259" key="5">
    <source>
        <dbReference type="Pfam" id="PF13229"/>
    </source>
</evidence>
<name>A0A9X2XXW5_9BACT</name>
<dbReference type="GO" id="GO:0016837">
    <property type="term" value="F:carbon-oxygen lyase activity, acting on polysaccharides"/>
    <property type="evidence" value="ECO:0007669"/>
    <property type="project" value="TreeGrafter"/>
</dbReference>
<comment type="caution">
    <text evidence="7">The sequence shown here is derived from an EMBL/GenBank/DDBJ whole genome shotgun (WGS) entry which is preliminary data.</text>
</comment>
<keyword evidence="3" id="KW-0732">Signal</keyword>
<dbReference type="AlphaFoldDB" id="A0A9X2XXW5"/>
<evidence type="ECO:0000256" key="3">
    <source>
        <dbReference type="ARBA" id="ARBA00022729"/>
    </source>
</evidence>
<dbReference type="Pfam" id="PF07602">
    <property type="entry name" value="DUF1565"/>
    <property type="match status" value="1"/>
</dbReference>
<protein>
    <submittedName>
        <fullName evidence="7">Right-handed parallel beta-helix repeat-containing protein</fullName>
    </submittedName>
</protein>
<dbReference type="EMBL" id="JAOTIF010000007">
    <property type="protein sequence ID" value="MCU7549723.1"/>
    <property type="molecule type" value="Genomic_DNA"/>
</dbReference>
<dbReference type="Gene3D" id="2.160.20.10">
    <property type="entry name" value="Single-stranded right-handed beta-helix, Pectin lyase-like"/>
    <property type="match status" value="1"/>
</dbReference>
<evidence type="ECO:0000256" key="1">
    <source>
        <dbReference type="ARBA" id="ARBA00004613"/>
    </source>
</evidence>
<comment type="subcellular location">
    <subcellularLocation>
        <location evidence="1">Secreted</location>
    </subcellularLocation>
</comment>
<dbReference type="InterPro" id="IPR013780">
    <property type="entry name" value="Glyco_hydro_b"/>
</dbReference>
<evidence type="ECO:0000259" key="4">
    <source>
        <dbReference type="Pfam" id="PF07602"/>
    </source>
</evidence>
<dbReference type="Pfam" id="PF21258">
    <property type="entry name" value="Glyco_hydro_120_ins"/>
    <property type="match status" value="1"/>
</dbReference>
<reference evidence="7" key="2">
    <citation type="submission" date="2023-04" db="EMBL/GenBank/DDBJ databases">
        <title>Paracnuella aquatica gen. nov., sp. nov., a member of the family Chitinophagaceae isolated from a hot spring.</title>
        <authorList>
            <person name="Wang C."/>
        </authorList>
    </citation>
    <scope>NUCLEOTIDE SEQUENCE</scope>
    <source>
        <strain evidence="7">LB-8</strain>
    </source>
</reference>
<dbReference type="InterPro" id="IPR012334">
    <property type="entry name" value="Pectin_lyas_fold"/>
</dbReference>
<dbReference type="SUPFAM" id="SSF51126">
    <property type="entry name" value="Pectin lyase-like"/>
    <property type="match status" value="1"/>
</dbReference>
<keyword evidence="2" id="KW-0964">Secreted</keyword>
<gene>
    <name evidence="7" type="ORF">OCK74_11395</name>
</gene>
<feature type="domain" description="Right handed beta helix" evidence="5">
    <location>
        <begin position="319"/>
        <end position="441"/>
    </location>
</feature>
<evidence type="ECO:0000256" key="2">
    <source>
        <dbReference type="ARBA" id="ARBA00022525"/>
    </source>
</evidence>
<sequence>MIRRYFTNKLIRKEIRLLLITAIAFISYIQTGIAQKRKVVYKEFHVSVKGNDNNDGSLSKPFKTISAAAKVAMPGDLITVHAGVYREQVSPPRGGNSEKERIWYRAAKGESVELKGSEIIKAWQKLDSSIWMVQIPNSFFGKFNPYKDTLYGDWLTKGNWCHTGEVYLNGRPLTEAKGLKDLNSANTNQPLWYCKVDENNTFIWANFNAVNPNKQLVEINVRQAVFYPSQPGINYIGVKGFRMCHAATPWAPPTAEQIGLIGTHWSKGWIIEENTISYSKCVGITLGKYGDEWDNKSESVDGFIKTTERALSNSWNKDHVGSHLVRKNHISHCGQAGIAGSLGAVFSTITGNTINDIGHQQLFWGYELAGIKLHAAVDVEISRNHIYRTEGGIWLDWMAQGTRVTKNLLHDNTVQDFSLEVNHGPILVDHNLFLSPHLAQVRLSQGVAFVHNLIAWDLWPTDSVDARKTPFLKPHSTEIAGFYKNPSGDTRFYNNVFLGQTDLSPYNHSALPVQMNGNVYLMNAKPSKHEHQPVVLPNYNSGIKLEEKNGRWYLVINMEKQWSEERKPKLITSKLLGSAVIPQQPFEDRTGNAIIFNTDFVSITRNHVNPSAGPFEIKKGGQQRIQVW</sequence>
<dbReference type="InterPro" id="IPR052052">
    <property type="entry name" value="Polysaccharide_Lyase_9"/>
</dbReference>
<dbReference type="InterPro" id="IPR049169">
    <property type="entry name" value="Glyco_hydro_120_ins"/>
</dbReference>
<dbReference type="Gene3D" id="2.60.40.1180">
    <property type="entry name" value="Golgi alpha-mannosidase II"/>
    <property type="match status" value="1"/>
</dbReference>
<dbReference type="InterPro" id="IPR011050">
    <property type="entry name" value="Pectin_lyase_fold/virulence"/>
</dbReference>
<dbReference type="PANTHER" id="PTHR40088">
    <property type="entry name" value="PECTATE LYASE (EUROFUNG)"/>
    <property type="match status" value="1"/>
</dbReference>
<dbReference type="InterPro" id="IPR039448">
    <property type="entry name" value="Beta_helix"/>
</dbReference>
<proteinExistence type="predicted"/>
<feature type="domain" description="Glycoside hydrolase 120 insertion" evidence="6">
    <location>
        <begin position="120"/>
        <end position="219"/>
    </location>
</feature>
<dbReference type="GO" id="GO:0005576">
    <property type="term" value="C:extracellular region"/>
    <property type="evidence" value="ECO:0007669"/>
    <property type="project" value="UniProtKB-SubCell"/>
</dbReference>
<evidence type="ECO:0000313" key="7">
    <source>
        <dbReference type="EMBL" id="MCU7549723.1"/>
    </source>
</evidence>
<keyword evidence="8" id="KW-1185">Reference proteome</keyword>
<dbReference type="Proteomes" id="UP001155483">
    <property type="component" value="Unassembled WGS sequence"/>
</dbReference>
<dbReference type="Pfam" id="PF13229">
    <property type="entry name" value="Beta_helix"/>
    <property type="match status" value="1"/>
</dbReference>
<dbReference type="PANTHER" id="PTHR40088:SF2">
    <property type="entry name" value="SECRETED SUGAR HYDROLASE"/>
    <property type="match status" value="1"/>
</dbReference>
<accession>A0A9X2XXW5</accession>
<dbReference type="RefSeq" id="WP_279297163.1">
    <property type="nucleotide sequence ID" value="NZ_JAOTIF010000007.1"/>
</dbReference>
<evidence type="ECO:0000313" key="8">
    <source>
        <dbReference type="Proteomes" id="UP001155483"/>
    </source>
</evidence>
<reference evidence="7" key="1">
    <citation type="submission" date="2022-09" db="EMBL/GenBank/DDBJ databases">
        <authorList>
            <person name="Yuan C."/>
            <person name="Ke Z."/>
        </authorList>
    </citation>
    <scope>NUCLEOTIDE SEQUENCE</scope>
    <source>
        <strain evidence="7">LB-8</strain>
    </source>
</reference>
<feature type="domain" description="DUF1565" evidence="4">
    <location>
        <begin position="48"/>
        <end position="88"/>
    </location>
</feature>
<dbReference type="InterPro" id="IPR011459">
    <property type="entry name" value="DUF1565"/>
</dbReference>
<organism evidence="7 8">
    <name type="scientific">Paraflavisolibacter caeni</name>
    <dbReference type="NCBI Taxonomy" id="2982496"/>
    <lineage>
        <taxon>Bacteria</taxon>
        <taxon>Pseudomonadati</taxon>
        <taxon>Bacteroidota</taxon>
        <taxon>Chitinophagia</taxon>
        <taxon>Chitinophagales</taxon>
        <taxon>Chitinophagaceae</taxon>
        <taxon>Paraflavisolibacter</taxon>
    </lineage>
</organism>